<dbReference type="Proteomes" id="UP000541444">
    <property type="component" value="Unassembled WGS sequence"/>
</dbReference>
<evidence type="ECO:0000256" key="2">
    <source>
        <dbReference type="SAM" id="Phobius"/>
    </source>
</evidence>
<sequence length="228" mass="25181">SEFESSLGFQSSSSVILVITLSGFGIYGLEFLRTDVPLGGGRISASHVPDSPMLMRDPSDPQIRPAYVPLGSGRSIEEAMSETMGASKSHELWNALEDSFSSKSTTRELHLSEELQSLKQMSYSISDHAKRFKKICDQLDAIGTPVSDHKKVYWFLRGLGHEYHNYVTTTLCKLPYPPFKEVVPYLLSHGLLLKILSPPNAPHESAFSAQRGGHGRRDNRGGRGGRGY</sequence>
<dbReference type="AlphaFoldDB" id="A0A7J7KWX6"/>
<name>A0A7J7KWX6_9MAGN</name>
<gene>
    <name evidence="3" type="ORF">GIB67_002229</name>
</gene>
<dbReference type="Pfam" id="PF14223">
    <property type="entry name" value="Retrotran_gag_2"/>
    <property type="match status" value="1"/>
</dbReference>
<dbReference type="PANTHER" id="PTHR47481">
    <property type="match status" value="1"/>
</dbReference>
<comment type="caution">
    <text evidence="3">The sequence shown here is derived from an EMBL/GenBank/DDBJ whole genome shotgun (WGS) entry which is preliminary data.</text>
</comment>
<organism evidence="3 4">
    <name type="scientific">Kingdonia uniflora</name>
    <dbReference type="NCBI Taxonomy" id="39325"/>
    <lineage>
        <taxon>Eukaryota</taxon>
        <taxon>Viridiplantae</taxon>
        <taxon>Streptophyta</taxon>
        <taxon>Embryophyta</taxon>
        <taxon>Tracheophyta</taxon>
        <taxon>Spermatophyta</taxon>
        <taxon>Magnoliopsida</taxon>
        <taxon>Ranunculales</taxon>
        <taxon>Circaeasteraceae</taxon>
        <taxon>Kingdonia</taxon>
    </lineage>
</organism>
<accession>A0A7J7KWX6</accession>
<evidence type="ECO:0000256" key="1">
    <source>
        <dbReference type="SAM" id="MobiDB-lite"/>
    </source>
</evidence>
<evidence type="ECO:0000313" key="4">
    <source>
        <dbReference type="Proteomes" id="UP000541444"/>
    </source>
</evidence>
<reference evidence="3 4" key="1">
    <citation type="journal article" date="2020" name="IScience">
        <title>Genome Sequencing of the Endangered Kingdonia uniflora (Circaeasteraceae, Ranunculales) Reveals Potential Mechanisms of Evolutionary Specialization.</title>
        <authorList>
            <person name="Sun Y."/>
            <person name="Deng T."/>
            <person name="Zhang A."/>
            <person name="Moore M.J."/>
            <person name="Landis J.B."/>
            <person name="Lin N."/>
            <person name="Zhang H."/>
            <person name="Zhang X."/>
            <person name="Huang J."/>
            <person name="Zhang X."/>
            <person name="Sun H."/>
            <person name="Wang H."/>
        </authorList>
    </citation>
    <scope>NUCLEOTIDE SEQUENCE [LARGE SCALE GENOMIC DNA]</scope>
    <source>
        <strain evidence="3">TB1705</strain>
        <tissue evidence="3">Leaf</tissue>
    </source>
</reference>
<keyword evidence="2" id="KW-0472">Membrane</keyword>
<feature type="non-terminal residue" evidence="3">
    <location>
        <position position="1"/>
    </location>
</feature>
<proteinExistence type="predicted"/>
<keyword evidence="2" id="KW-0812">Transmembrane</keyword>
<evidence type="ECO:0000313" key="3">
    <source>
        <dbReference type="EMBL" id="KAF6134828.1"/>
    </source>
</evidence>
<dbReference type="EMBL" id="JACGCM010002827">
    <property type="protein sequence ID" value="KAF6134828.1"/>
    <property type="molecule type" value="Genomic_DNA"/>
</dbReference>
<keyword evidence="4" id="KW-1185">Reference proteome</keyword>
<feature type="region of interest" description="Disordered" evidence="1">
    <location>
        <begin position="203"/>
        <end position="228"/>
    </location>
</feature>
<protein>
    <submittedName>
        <fullName evidence="3">Uncharacterized protein</fullName>
    </submittedName>
</protein>
<feature type="transmembrane region" description="Helical" evidence="2">
    <location>
        <begin position="12"/>
        <end position="32"/>
    </location>
</feature>
<dbReference type="OrthoDB" id="1937754at2759"/>
<keyword evidence="2" id="KW-1133">Transmembrane helix</keyword>
<dbReference type="PANTHER" id="PTHR47481:SF41">
    <property type="entry name" value="COPIA-LIKE POLYPROTEIN_RETROTRANSPOSON"/>
    <property type="match status" value="1"/>
</dbReference>